<sequence length="48" mass="5604">MISLSKKIFQMLVTEGRNRGIYFTILMNISHLIGILRGFFIKLFISEI</sequence>
<reference evidence="2 3" key="1">
    <citation type="submission" date="2016-05" db="EMBL/GenBank/DDBJ databases">
        <title>Bacillus thuringiensis and Bacillus weihenstephanensis as novel biocontrol agents of wilt causing Verticillium species.</title>
        <authorList>
            <person name="Hollensteiner J."/>
            <person name="Wemheuer F."/>
            <person name="Harting R."/>
            <person name="Kolarzyk A."/>
            <person name="Diaz-Valerio S."/>
            <person name="Poehlein A."/>
            <person name="Brzuszkiewicz E."/>
            <person name="Nesemann K."/>
            <person name="Braus-Stromeyer S."/>
            <person name="Braus G."/>
            <person name="Daniel R."/>
            <person name="Liesegang H."/>
        </authorList>
    </citation>
    <scope>NUCLEOTIDE SEQUENCE [LARGE SCALE GENOMIC DNA]</scope>
    <source>
        <strain evidence="2 3">GOE8</strain>
    </source>
</reference>
<keyword evidence="1" id="KW-0812">Transmembrane</keyword>
<evidence type="ECO:0000256" key="1">
    <source>
        <dbReference type="SAM" id="Phobius"/>
    </source>
</evidence>
<evidence type="ECO:0000313" key="3">
    <source>
        <dbReference type="Proteomes" id="UP000175706"/>
    </source>
</evidence>
<proteinExistence type="predicted"/>
<dbReference type="EMBL" id="LXLT01000056">
    <property type="protein sequence ID" value="OFD75074.1"/>
    <property type="molecule type" value="Genomic_DNA"/>
</dbReference>
<comment type="caution">
    <text evidence="2">The sequence shown here is derived from an EMBL/GenBank/DDBJ whole genome shotgun (WGS) entry which is preliminary data.</text>
</comment>
<gene>
    <name evidence="2" type="ORF">BWGOE8_37230</name>
</gene>
<name>A0A1E8B443_BACMY</name>
<keyword evidence="1" id="KW-1133">Transmembrane helix</keyword>
<evidence type="ECO:0000313" key="2">
    <source>
        <dbReference type="EMBL" id="OFD75074.1"/>
    </source>
</evidence>
<organism evidence="2 3">
    <name type="scientific">Bacillus mycoides</name>
    <dbReference type="NCBI Taxonomy" id="1405"/>
    <lineage>
        <taxon>Bacteria</taxon>
        <taxon>Bacillati</taxon>
        <taxon>Bacillota</taxon>
        <taxon>Bacilli</taxon>
        <taxon>Bacillales</taxon>
        <taxon>Bacillaceae</taxon>
        <taxon>Bacillus</taxon>
        <taxon>Bacillus cereus group</taxon>
    </lineage>
</organism>
<dbReference type="Proteomes" id="UP000175706">
    <property type="component" value="Unassembled WGS sequence"/>
</dbReference>
<feature type="transmembrane region" description="Helical" evidence="1">
    <location>
        <begin position="21"/>
        <end position="45"/>
    </location>
</feature>
<accession>A0A1E8B443</accession>
<keyword evidence="1" id="KW-0472">Membrane</keyword>
<dbReference type="AlphaFoldDB" id="A0A1E8B443"/>
<protein>
    <submittedName>
        <fullName evidence="2">Uncharacterized protein</fullName>
    </submittedName>
</protein>